<dbReference type="EMBL" id="MU005769">
    <property type="protein sequence ID" value="KAF2710339.1"/>
    <property type="molecule type" value="Genomic_DNA"/>
</dbReference>
<accession>A0A6G1KBR3</accession>
<dbReference type="AlphaFoldDB" id="A0A6G1KBR3"/>
<organism evidence="1 2">
    <name type="scientific">Pleomassaria siparia CBS 279.74</name>
    <dbReference type="NCBI Taxonomy" id="1314801"/>
    <lineage>
        <taxon>Eukaryota</taxon>
        <taxon>Fungi</taxon>
        <taxon>Dikarya</taxon>
        <taxon>Ascomycota</taxon>
        <taxon>Pezizomycotina</taxon>
        <taxon>Dothideomycetes</taxon>
        <taxon>Pleosporomycetidae</taxon>
        <taxon>Pleosporales</taxon>
        <taxon>Pleomassariaceae</taxon>
        <taxon>Pleomassaria</taxon>
    </lineage>
</organism>
<dbReference type="Proteomes" id="UP000799428">
    <property type="component" value="Unassembled WGS sequence"/>
</dbReference>
<evidence type="ECO:0000313" key="2">
    <source>
        <dbReference type="Proteomes" id="UP000799428"/>
    </source>
</evidence>
<gene>
    <name evidence="1" type="ORF">K504DRAFT_501604</name>
</gene>
<sequence length="239" mass="26873">MNDQQFQQLMTAIRGSVTEVHALQTNILTHLSAMEKDIKDIKAELRVVHANTFTHPVLVPAPAHPGHMYAPGPVQFPRAVLPDFGEYDHTQRYWNSAAPHLIFNHLYPQVDGARAYSGTLTKINQERLPWVLENIAFKRQQIKGKTRVVEFCVCGKPKGLVDCFRDRHFEFCWTHGEQFQAGSTGCTLQGIHADLPCAPVHWETMTDSEWGEVVFAARCNGLGLSGISDLDRVLFPKPS</sequence>
<proteinExistence type="predicted"/>
<protein>
    <submittedName>
        <fullName evidence="1">Uncharacterized protein</fullName>
    </submittedName>
</protein>
<keyword evidence="2" id="KW-1185">Reference proteome</keyword>
<reference evidence="1" key="1">
    <citation type="journal article" date="2020" name="Stud. Mycol.">
        <title>101 Dothideomycetes genomes: a test case for predicting lifestyles and emergence of pathogens.</title>
        <authorList>
            <person name="Haridas S."/>
            <person name="Albert R."/>
            <person name="Binder M."/>
            <person name="Bloem J."/>
            <person name="Labutti K."/>
            <person name="Salamov A."/>
            <person name="Andreopoulos B."/>
            <person name="Baker S."/>
            <person name="Barry K."/>
            <person name="Bills G."/>
            <person name="Bluhm B."/>
            <person name="Cannon C."/>
            <person name="Castanera R."/>
            <person name="Culley D."/>
            <person name="Daum C."/>
            <person name="Ezra D."/>
            <person name="Gonzalez J."/>
            <person name="Henrissat B."/>
            <person name="Kuo A."/>
            <person name="Liang C."/>
            <person name="Lipzen A."/>
            <person name="Lutzoni F."/>
            <person name="Magnuson J."/>
            <person name="Mondo S."/>
            <person name="Nolan M."/>
            <person name="Ohm R."/>
            <person name="Pangilinan J."/>
            <person name="Park H.-J."/>
            <person name="Ramirez L."/>
            <person name="Alfaro M."/>
            <person name="Sun H."/>
            <person name="Tritt A."/>
            <person name="Yoshinaga Y."/>
            <person name="Zwiers L.-H."/>
            <person name="Turgeon B."/>
            <person name="Goodwin S."/>
            <person name="Spatafora J."/>
            <person name="Crous P."/>
            <person name="Grigoriev I."/>
        </authorList>
    </citation>
    <scope>NUCLEOTIDE SEQUENCE</scope>
    <source>
        <strain evidence="1">CBS 279.74</strain>
    </source>
</reference>
<evidence type="ECO:0000313" key="1">
    <source>
        <dbReference type="EMBL" id="KAF2710339.1"/>
    </source>
</evidence>
<name>A0A6G1KBR3_9PLEO</name>